<dbReference type="InterPro" id="IPR029045">
    <property type="entry name" value="ClpP/crotonase-like_dom_sf"/>
</dbReference>
<keyword evidence="2" id="KW-1185">Reference proteome</keyword>
<sequence length="274" mass="30717">MQKKYIKTEHSTPNSATRKYIIIGGAIALLVIAFCAISYYSKIKINLAVACNKDACHENVFLLHGEVKSGSWPLVLVGIKYMTTQHPEIKTICISSQGGEVSDAIMIADAIYANGLNTCLASRYELSEDRHLSVDGLCQSSCTWMILAGKDRILYDDKIELGFHAARDNSGNRSDDDLPMLINKVKNYVSRRPDPLTETKKLSRLSWWAFQQGTKRETTNCTAHELQSKYPYFTDVRSWNTAPARSCGLKAPEDVQEILDLEVHLYGFEANQIS</sequence>
<reference evidence="2" key="1">
    <citation type="submission" date="2016-10" db="EMBL/GenBank/DDBJ databases">
        <authorList>
            <person name="Varghese N."/>
            <person name="Submissions S."/>
        </authorList>
    </citation>
    <scope>NUCLEOTIDE SEQUENCE [LARGE SCALE GENOMIC DNA]</scope>
    <source>
        <strain evidence="2">BS3775</strain>
    </source>
</reference>
<evidence type="ECO:0000313" key="2">
    <source>
        <dbReference type="Proteomes" id="UP000199570"/>
    </source>
</evidence>
<gene>
    <name evidence="1" type="ORF">SAMN04490195_5806</name>
</gene>
<protein>
    <submittedName>
        <fullName evidence="1">Uncharacterized protein</fullName>
    </submittedName>
</protein>
<accession>A0A1H1J5N6</accession>
<dbReference type="SUPFAM" id="SSF52096">
    <property type="entry name" value="ClpP/crotonase"/>
    <property type="match status" value="1"/>
</dbReference>
<evidence type="ECO:0000313" key="1">
    <source>
        <dbReference type="EMBL" id="SDR45295.1"/>
    </source>
</evidence>
<dbReference type="Gene3D" id="3.90.226.10">
    <property type="entry name" value="2-enoyl-CoA Hydratase, Chain A, domain 1"/>
    <property type="match status" value="1"/>
</dbReference>
<dbReference type="AlphaFoldDB" id="A0A1H1J5N6"/>
<dbReference type="EMBL" id="FNKJ01000004">
    <property type="protein sequence ID" value="SDR45295.1"/>
    <property type="molecule type" value="Genomic_DNA"/>
</dbReference>
<organism evidence="1 2">
    <name type="scientific">Pseudomonas moorei</name>
    <dbReference type="NCBI Taxonomy" id="395599"/>
    <lineage>
        <taxon>Bacteria</taxon>
        <taxon>Pseudomonadati</taxon>
        <taxon>Pseudomonadota</taxon>
        <taxon>Gammaproteobacteria</taxon>
        <taxon>Pseudomonadales</taxon>
        <taxon>Pseudomonadaceae</taxon>
        <taxon>Pseudomonas</taxon>
    </lineage>
</organism>
<proteinExistence type="predicted"/>
<dbReference type="RefSeq" id="WP_139204845.1">
    <property type="nucleotide sequence ID" value="NZ_FNKJ01000004.1"/>
</dbReference>
<dbReference type="Proteomes" id="UP000199570">
    <property type="component" value="Unassembled WGS sequence"/>
</dbReference>
<name>A0A1H1J5N6_9PSED</name>
<dbReference type="OrthoDB" id="7030258at2"/>